<organism evidence="6 7">
    <name type="scientific">Streptomyces coacervatus</name>
    <dbReference type="NCBI Taxonomy" id="647381"/>
    <lineage>
        <taxon>Bacteria</taxon>
        <taxon>Bacillati</taxon>
        <taxon>Actinomycetota</taxon>
        <taxon>Actinomycetes</taxon>
        <taxon>Kitasatosporales</taxon>
        <taxon>Streptomycetaceae</taxon>
        <taxon>Streptomyces</taxon>
    </lineage>
</organism>
<accession>A0ABP7GUN3</accession>
<dbReference type="SUPFAM" id="SSF46785">
    <property type="entry name" value="Winged helix' DNA-binding domain"/>
    <property type="match status" value="1"/>
</dbReference>
<evidence type="ECO:0000256" key="2">
    <source>
        <dbReference type="ARBA" id="ARBA00023015"/>
    </source>
</evidence>
<keyword evidence="7" id="KW-1185">Reference proteome</keyword>
<keyword evidence="3" id="KW-0238">DNA-binding</keyword>
<dbReference type="InterPro" id="IPR036388">
    <property type="entry name" value="WH-like_DNA-bd_sf"/>
</dbReference>
<protein>
    <submittedName>
        <fullName evidence="6">LysR family transcriptional regulator</fullName>
    </submittedName>
</protein>
<keyword evidence="4" id="KW-0804">Transcription</keyword>
<evidence type="ECO:0000313" key="6">
    <source>
        <dbReference type="EMBL" id="GAA3774761.1"/>
    </source>
</evidence>
<dbReference type="Pfam" id="PF03466">
    <property type="entry name" value="LysR_substrate"/>
    <property type="match status" value="1"/>
</dbReference>
<dbReference type="PANTHER" id="PTHR30346:SF29">
    <property type="entry name" value="LYSR SUBSTRATE-BINDING"/>
    <property type="match status" value="1"/>
</dbReference>
<evidence type="ECO:0000256" key="4">
    <source>
        <dbReference type="ARBA" id="ARBA00023163"/>
    </source>
</evidence>
<feature type="domain" description="HTH lysR-type" evidence="5">
    <location>
        <begin position="3"/>
        <end position="60"/>
    </location>
</feature>
<evidence type="ECO:0000256" key="1">
    <source>
        <dbReference type="ARBA" id="ARBA00009437"/>
    </source>
</evidence>
<proteinExistence type="inferred from homology"/>
<dbReference type="SUPFAM" id="SSF53850">
    <property type="entry name" value="Periplasmic binding protein-like II"/>
    <property type="match status" value="1"/>
</dbReference>
<dbReference type="PANTHER" id="PTHR30346">
    <property type="entry name" value="TRANSCRIPTIONAL DUAL REGULATOR HCAR-RELATED"/>
    <property type="match status" value="1"/>
</dbReference>
<reference evidence="7" key="1">
    <citation type="journal article" date="2019" name="Int. J. Syst. Evol. Microbiol.">
        <title>The Global Catalogue of Microorganisms (GCM) 10K type strain sequencing project: providing services to taxonomists for standard genome sequencing and annotation.</title>
        <authorList>
            <consortium name="The Broad Institute Genomics Platform"/>
            <consortium name="The Broad Institute Genome Sequencing Center for Infectious Disease"/>
            <person name="Wu L."/>
            <person name="Ma J."/>
        </authorList>
    </citation>
    <scope>NUCLEOTIDE SEQUENCE [LARGE SCALE GENOMIC DNA]</scope>
    <source>
        <strain evidence="7">JCM 17138</strain>
    </source>
</reference>
<keyword evidence="2" id="KW-0805">Transcription regulation</keyword>
<gene>
    <name evidence="6" type="ORF">GCM10022403_007060</name>
</gene>
<dbReference type="EMBL" id="BAABDE010000005">
    <property type="protein sequence ID" value="GAA3774761.1"/>
    <property type="molecule type" value="Genomic_DNA"/>
</dbReference>
<dbReference type="Proteomes" id="UP001501009">
    <property type="component" value="Unassembled WGS sequence"/>
</dbReference>
<dbReference type="Gene3D" id="3.40.190.290">
    <property type="match status" value="1"/>
</dbReference>
<dbReference type="Gene3D" id="1.10.10.10">
    <property type="entry name" value="Winged helix-like DNA-binding domain superfamily/Winged helix DNA-binding domain"/>
    <property type="match status" value="1"/>
</dbReference>
<comment type="similarity">
    <text evidence="1">Belongs to the LysR transcriptional regulatory family.</text>
</comment>
<comment type="caution">
    <text evidence="6">The sequence shown here is derived from an EMBL/GenBank/DDBJ whole genome shotgun (WGS) entry which is preliminary data.</text>
</comment>
<evidence type="ECO:0000256" key="3">
    <source>
        <dbReference type="ARBA" id="ARBA00023125"/>
    </source>
</evidence>
<dbReference type="InterPro" id="IPR005119">
    <property type="entry name" value="LysR_subst-bd"/>
</dbReference>
<name>A0ABP7GUN3_9ACTN</name>
<evidence type="ECO:0000259" key="5">
    <source>
        <dbReference type="PROSITE" id="PS50931"/>
    </source>
</evidence>
<dbReference type="InterPro" id="IPR000847">
    <property type="entry name" value="LysR_HTH_N"/>
</dbReference>
<dbReference type="Pfam" id="PF00126">
    <property type="entry name" value="HTH_1"/>
    <property type="match status" value="1"/>
</dbReference>
<evidence type="ECO:0000313" key="7">
    <source>
        <dbReference type="Proteomes" id="UP001501009"/>
    </source>
</evidence>
<dbReference type="PROSITE" id="PS50931">
    <property type="entry name" value="HTH_LYSR"/>
    <property type="match status" value="1"/>
</dbReference>
<dbReference type="RefSeq" id="WP_275780818.1">
    <property type="nucleotide sequence ID" value="NZ_BAABDE010000005.1"/>
</dbReference>
<sequence>MLVDPGQLRLLALIEEFGSLTAAAEALRLTPAAVTQQVARAERQWQVPLVVRGPRGARLTEAGALLAVHGRIVDETTEKAAADMAALLGHLSLRLRVGAFQAAALHLVPPALVALRHRHPDADVSVVDLVSGQGPEAIGASRLDLAVVASWSDSFVFPPQVAAHPLLRDPLVLVLPADHPLAAGPSPAAALRLEQLRNEAWVTIVAGHAAREQFDRAAKEAGFTPKVRFETESFDVAQALVGAGSGVALVSRLALTHVPGTTHRELARPRLHRRLHALTQTDTTLTPLVEVYLGLLRDVAQERAAAWRQADQEPPE</sequence>
<dbReference type="InterPro" id="IPR036390">
    <property type="entry name" value="WH_DNA-bd_sf"/>
</dbReference>